<evidence type="ECO:0000313" key="1">
    <source>
        <dbReference type="EMBL" id="BAY87889.1"/>
    </source>
</evidence>
<gene>
    <name evidence="1" type="ORF">NIES267_74130</name>
</gene>
<keyword evidence="1" id="KW-0614">Plasmid</keyword>
<keyword evidence="2" id="KW-1185">Reference proteome</keyword>
<dbReference type="Proteomes" id="UP000218418">
    <property type="component" value="Plasmid plasmid2"/>
</dbReference>
<name>A0A1Z4M334_9CYAN</name>
<reference evidence="1 2" key="1">
    <citation type="submission" date="2017-06" db="EMBL/GenBank/DDBJ databases">
        <title>Genome sequencing of cyanobaciteial culture collection at National Institute for Environmental Studies (NIES).</title>
        <authorList>
            <person name="Hirose Y."/>
            <person name="Shimura Y."/>
            <person name="Fujisawa T."/>
            <person name="Nakamura Y."/>
            <person name="Kawachi M."/>
        </authorList>
    </citation>
    <scope>NUCLEOTIDE SEQUENCE [LARGE SCALE GENOMIC DNA]</scope>
    <source>
        <strain evidence="1 2">NIES-267</strain>
        <plasmid evidence="2">Plasmid2 dna</plasmid>
    </source>
</reference>
<geneLocation type="plasmid" evidence="2">
    <name>Plasmid2 dna</name>
</geneLocation>
<evidence type="ECO:0000313" key="2">
    <source>
        <dbReference type="Proteomes" id="UP000218418"/>
    </source>
</evidence>
<organism evidence="1 2">
    <name type="scientific">Calothrix parasitica NIES-267</name>
    <dbReference type="NCBI Taxonomy" id="1973488"/>
    <lineage>
        <taxon>Bacteria</taxon>
        <taxon>Bacillati</taxon>
        <taxon>Cyanobacteriota</taxon>
        <taxon>Cyanophyceae</taxon>
        <taxon>Nostocales</taxon>
        <taxon>Calotrichaceae</taxon>
        <taxon>Calothrix</taxon>
    </lineage>
</organism>
<accession>A0A1Z4M334</accession>
<dbReference type="EMBL" id="AP018229">
    <property type="protein sequence ID" value="BAY87889.1"/>
    <property type="molecule type" value="Genomic_DNA"/>
</dbReference>
<dbReference type="AlphaFoldDB" id="A0A1Z4M334"/>
<sequence>MRKTLLEVKKLNNFEAKKLKKAGISDYLTLVLTACYNIFREEDKFQKFCQEDNISGELTEKLKTFSKTQSFLNYVFSGIVAVTTNPEYTFQIPPAKEMQQHSNNFALTIVRNLVEDLKKESVESLCLRADDEMRQFQEMNKANMTPELTEKFGDIPI</sequence>
<protein>
    <submittedName>
        <fullName evidence="1">Uncharacterized protein</fullName>
    </submittedName>
</protein>
<proteinExistence type="predicted"/>